<evidence type="ECO:0000259" key="1">
    <source>
        <dbReference type="SMART" id="SM00421"/>
    </source>
</evidence>
<sequence>MQPLWSEKEMLDLGQLVSALGQENFLSCLSKVLEEIVHTDHLTLYIFDARWVPQMVDGISRNNSGITSKLAALYEKSHFYQYDPNLKLLGSKKEHPASPLLVQTHAEDIENPAYRSEIYQKHGLLDRLSLLDHSSQGWFTFNLYRDISSSYFQPDEVDRLGQISRFLFSFIRKHLDLRPPAAWKSTTVPPVEQLEMLVGSLGHSLSKREIEVCARILRGQTREGVALDLGIKTPTVATLLQRAYAKLNISSLNELFALCLGKMGSSGL</sequence>
<reference evidence="3" key="1">
    <citation type="submission" date="2019-06" db="EMBL/GenBank/DDBJ databases">
        <title>The complete genome of Emcibacter congregatus ZYLT.</title>
        <authorList>
            <person name="Zhao Z."/>
        </authorList>
    </citation>
    <scope>NUCLEOTIDE SEQUENCE [LARGE SCALE GENOMIC DNA]</scope>
    <source>
        <strain evidence="3">MCCC 1A06723</strain>
    </source>
</reference>
<dbReference type="SUPFAM" id="SSF46894">
    <property type="entry name" value="C-terminal effector domain of the bipartite response regulators"/>
    <property type="match status" value="1"/>
</dbReference>
<dbReference type="PRINTS" id="PR00038">
    <property type="entry name" value="HTHLUXR"/>
</dbReference>
<dbReference type="InterPro" id="IPR036388">
    <property type="entry name" value="WH-like_DNA-bd_sf"/>
</dbReference>
<evidence type="ECO:0000313" key="3">
    <source>
        <dbReference type="Proteomes" id="UP000319148"/>
    </source>
</evidence>
<accession>A0A501PJF4</accession>
<dbReference type="SMART" id="SM00421">
    <property type="entry name" value="HTH_LUXR"/>
    <property type="match status" value="1"/>
</dbReference>
<dbReference type="GO" id="GO:0006355">
    <property type="term" value="P:regulation of DNA-templated transcription"/>
    <property type="evidence" value="ECO:0007669"/>
    <property type="project" value="InterPro"/>
</dbReference>
<dbReference type="EMBL" id="VFIY01000006">
    <property type="protein sequence ID" value="TPD60650.1"/>
    <property type="molecule type" value="Genomic_DNA"/>
</dbReference>
<dbReference type="InterPro" id="IPR000792">
    <property type="entry name" value="Tscrpt_reg_LuxR_C"/>
</dbReference>
<dbReference type="GO" id="GO:0003677">
    <property type="term" value="F:DNA binding"/>
    <property type="evidence" value="ECO:0007669"/>
    <property type="project" value="InterPro"/>
</dbReference>
<gene>
    <name evidence="2" type="ORF">FIV46_07955</name>
</gene>
<evidence type="ECO:0000313" key="2">
    <source>
        <dbReference type="EMBL" id="TPD60650.1"/>
    </source>
</evidence>
<comment type="caution">
    <text evidence="2">The sequence shown here is derived from an EMBL/GenBank/DDBJ whole genome shotgun (WGS) entry which is preliminary data.</text>
</comment>
<dbReference type="InterPro" id="IPR016032">
    <property type="entry name" value="Sig_transdc_resp-reg_C-effctor"/>
</dbReference>
<dbReference type="Gene3D" id="1.10.10.10">
    <property type="entry name" value="Winged helix-like DNA-binding domain superfamily/Winged helix DNA-binding domain"/>
    <property type="match status" value="1"/>
</dbReference>
<proteinExistence type="predicted"/>
<keyword evidence="3" id="KW-1185">Reference proteome</keyword>
<dbReference type="Proteomes" id="UP000319148">
    <property type="component" value="Unassembled WGS sequence"/>
</dbReference>
<protein>
    <submittedName>
        <fullName evidence="2">Helix-turn-helix transcriptional regulator</fullName>
    </submittedName>
</protein>
<dbReference type="AlphaFoldDB" id="A0A501PJF4"/>
<feature type="domain" description="HTH luxR-type" evidence="1">
    <location>
        <begin position="202"/>
        <end position="259"/>
    </location>
</feature>
<dbReference type="Pfam" id="PF00196">
    <property type="entry name" value="GerE"/>
    <property type="match status" value="1"/>
</dbReference>
<dbReference type="OrthoDB" id="343383at2"/>
<organism evidence="2 3">
    <name type="scientific">Emcibacter nanhaiensis</name>
    <dbReference type="NCBI Taxonomy" id="1505037"/>
    <lineage>
        <taxon>Bacteria</taxon>
        <taxon>Pseudomonadati</taxon>
        <taxon>Pseudomonadota</taxon>
        <taxon>Alphaproteobacteria</taxon>
        <taxon>Emcibacterales</taxon>
        <taxon>Emcibacteraceae</taxon>
        <taxon>Emcibacter</taxon>
    </lineage>
</organism>
<name>A0A501PJF4_9PROT</name>